<dbReference type="AlphaFoldDB" id="A0A4P7XGW3"/>
<dbReference type="Proteomes" id="UP000298049">
    <property type="component" value="Chromosome"/>
</dbReference>
<sequence length="120" mass="13433">MLISADAYAIAWTLYVLGFLVAYFSFTRLTLWLRPAVLRQTMKGFLIVFFLTPVQVDPARDWYSPAWLQGGYESILGDMSAASDAIFNLSVVAAVMAVVIVIDALWRWRKTRNAPAAPSQ</sequence>
<keyword evidence="3" id="KW-1185">Reference proteome</keyword>
<accession>A0A4P7XGW3</accession>
<keyword evidence="1" id="KW-1133">Transmembrane helix</keyword>
<gene>
    <name evidence="2" type="ORF">soil367_10120</name>
</gene>
<proteinExistence type="predicted"/>
<feature type="transmembrane region" description="Helical" evidence="1">
    <location>
        <begin position="7"/>
        <end position="26"/>
    </location>
</feature>
<evidence type="ECO:0000313" key="3">
    <source>
        <dbReference type="Proteomes" id="UP000298049"/>
    </source>
</evidence>
<dbReference type="RefSeq" id="WP_136548979.1">
    <property type="nucleotide sequence ID" value="NZ_CP031093.1"/>
</dbReference>
<reference evidence="2 3" key="1">
    <citation type="submission" date="2018-07" db="EMBL/GenBank/DDBJ databases">
        <title>Marsedoiliclastica nanhaica gen. nov. sp. nov., a novel marine hydrocarbonoclastic bacterium isolated from an in-situ enriched hydrocarbon-degrading consortium in deep-sea sediment.</title>
        <authorList>
            <person name="Dong C."/>
            <person name="Ma T."/>
            <person name="Liu R."/>
            <person name="Shao Z."/>
        </authorList>
    </citation>
    <scope>NUCLEOTIDE SEQUENCE [LARGE SCALE GENOMIC DNA]</scope>
    <source>
        <strain evidence="3">soil36-7</strain>
    </source>
</reference>
<protein>
    <submittedName>
        <fullName evidence="2">Uncharacterized protein</fullName>
    </submittedName>
</protein>
<feature type="transmembrane region" description="Helical" evidence="1">
    <location>
        <begin position="85"/>
        <end position="106"/>
    </location>
</feature>
<name>A0A4P7XGW3_9ALTE</name>
<dbReference type="KEGG" id="hmi:soil367_10120"/>
<evidence type="ECO:0000256" key="1">
    <source>
        <dbReference type="SAM" id="Phobius"/>
    </source>
</evidence>
<organism evidence="2 3">
    <name type="scientific">Hydrocarboniclastica marina</name>
    <dbReference type="NCBI Taxonomy" id="2259620"/>
    <lineage>
        <taxon>Bacteria</taxon>
        <taxon>Pseudomonadati</taxon>
        <taxon>Pseudomonadota</taxon>
        <taxon>Gammaproteobacteria</taxon>
        <taxon>Alteromonadales</taxon>
        <taxon>Alteromonadaceae</taxon>
        <taxon>Hydrocarboniclastica</taxon>
    </lineage>
</organism>
<dbReference type="OrthoDB" id="6371116at2"/>
<dbReference type="EMBL" id="CP031093">
    <property type="protein sequence ID" value="QCF26259.1"/>
    <property type="molecule type" value="Genomic_DNA"/>
</dbReference>
<keyword evidence="1" id="KW-0812">Transmembrane</keyword>
<keyword evidence="1" id="KW-0472">Membrane</keyword>
<evidence type="ECO:0000313" key="2">
    <source>
        <dbReference type="EMBL" id="QCF26259.1"/>
    </source>
</evidence>